<dbReference type="AlphaFoldDB" id="A0A7S2KXX1"/>
<accession>A0A7S2KXX1</accession>
<gene>
    <name evidence="4" type="ORF">LDAN0321_LOCUS12945</name>
</gene>
<evidence type="ECO:0000256" key="1">
    <source>
        <dbReference type="ARBA" id="ARBA00022574"/>
    </source>
</evidence>
<evidence type="ECO:0000313" key="4">
    <source>
        <dbReference type="EMBL" id="CAD9589586.1"/>
    </source>
</evidence>
<keyword evidence="1 3" id="KW-0853">WD repeat</keyword>
<dbReference type="SMART" id="SM00320">
    <property type="entry name" value="WD40"/>
    <property type="match status" value="4"/>
</dbReference>
<keyword evidence="2" id="KW-0677">Repeat</keyword>
<feature type="repeat" description="WD" evidence="3">
    <location>
        <begin position="199"/>
        <end position="240"/>
    </location>
</feature>
<dbReference type="InterPro" id="IPR001680">
    <property type="entry name" value="WD40_rpt"/>
</dbReference>
<dbReference type="InterPro" id="IPR045159">
    <property type="entry name" value="DCAF7-like"/>
</dbReference>
<reference evidence="4" key="1">
    <citation type="submission" date="2021-01" db="EMBL/GenBank/DDBJ databases">
        <authorList>
            <person name="Corre E."/>
            <person name="Pelletier E."/>
            <person name="Niang G."/>
            <person name="Scheremetjew M."/>
            <person name="Finn R."/>
            <person name="Kale V."/>
            <person name="Holt S."/>
            <person name="Cochrane G."/>
            <person name="Meng A."/>
            <person name="Brown T."/>
            <person name="Cohen L."/>
        </authorList>
    </citation>
    <scope>NUCLEOTIDE SEQUENCE</scope>
    <source>
        <strain evidence="4">B650</strain>
    </source>
</reference>
<dbReference type="SUPFAM" id="SSF50978">
    <property type="entry name" value="WD40 repeat-like"/>
    <property type="match status" value="1"/>
</dbReference>
<feature type="repeat" description="WD" evidence="3">
    <location>
        <begin position="288"/>
        <end position="330"/>
    </location>
</feature>
<evidence type="ECO:0000256" key="3">
    <source>
        <dbReference type="PROSITE-ProRule" id="PRU00221"/>
    </source>
</evidence>
<evidence type="ECO:0000256" key="2">
    <source>
        <dbReference type="ARBA" id="ARBA00022737"/>
    </source>
</evidence>
<dbReference type="InterPro" id="IPR019775">
    <property type="entry name" value="WD40_repeat_CS"/>
</dbReference>
<dbReference type="InterPro" id="IPR036322">
    <property type="entry name" value="WD40_repeat_dom_sf"/>
</dbReference>
<protein>
    <submittedName>
        <fullName evidence="4">Uncharacterized protein</fullName>
    </submittedName>
</protein>
<organism evidence="4">
    <name type="scientific">Leptocylindrus danicus</name>
    <dbReference type="NCBI Taxonomy" id="163516"/>
    <lineage>
        <taxon>Eukaryota</taxon>
        <taxon>Sar</taxon>
        <taxon>Stramenopiles</taxon>
        <taxon>Ochrophyta</taxon>
        <taxon>Bacillariophyta</taxon>
        <taxon>Coscinodiscophyceae</taxon>
        <taxon>Chaetocerotophycidae</taxon>
        <taxon>Leptocylindrales</taxon>
        <taxon>Leptocylindraceae</taxon>
        <taxon>Leptocylindrus</taxon>
    </lineage>
</organism>
<sequence>MSHINTDVEPRKEIYTYKAPWTIYGLAWSSRADPTSQFRLALGSYIDKYSNQVQIVKKRRPDQEMDVMQQQQQASAINSTKMAKDKGVESYEFYNACTFDHPYPCTKIMFAPGGSSRDILATTGDYLRLWSLREAPGSNYGQLTAKKEVLLNNNKNSEYCAPLTGFDWNEFDPTMIGTSSIDSTCTIWDIESNTARTQLIAHDKEVFDIAFARGKDVFASVGADGSVRMFDLRSLEHSTIIYESPGLDPLLRLSWNKCDPNYIATFMLDSNRTIVLDIRVPSVPVVELGGHMANVNALAWAPQSSCHICTAGEDWQALIWELSKMTQSPVEDPILAYNAEGEINNLLWSSSQPDWVSIAFGDKLQILRV</sequence>
<dbReference type="EMBL" id="HBGY01020524">
    <property type="protein sequence ID" value="CAD9589586.1"/>
    <property type="molecule type" value="Transcribed_RNA"/>
</dbReference>
<proteinExistence type="predicted"/>
<name>A0A7S2KXX1_9STRA</name>
<dbReference type="PANTHER" id="PTHR19919">
    <property type="entry name" value="WD REPEAT CONTAINING PROTEIN"/>
    <property type="match status" value="1"/>
</dbReference>
<dbReference type="PROSITE" id="PS50082">
    <property type="entry name" value="WD_REPEATS_2"/>
    <property type="match status" value="2"/>
</dbReference>
<dbReference type="Pfam" id="PF00400">
    <property type="entry name" value="WD40"/>
    <property type="match status" value="2"/>
</dbReference>
<dbReference type="Gene3D" id="2.130.10.10">
    <property type="entry name" value="YVTN repeat-like/Quinoprotein amine dehydrogenase"/>
    <property type="match status" value="1"/>
</dbReference>
<dbReference type="InterPro" id="IPR015943">
    <property type="entry name" value="WD40/YVTN_repeat-like_dom_sf"/>
</dbReference>
<dbReference type="PROSITE" id="PS00678">
    <property type="entry name" value="WD_REPEATS_1"/>
    <property type="match status" value="1"/>
</dbReference>